<dbReference type="GO" id="GO:0000976">
    <property type="term" value="F:transcription cis-regulatory region binding"/>
    <property type="evidence" value="ECO:0007669"/>
    <property type="project" value="TreeGrafter"/>
</dbReference>
<dbReference type="GO" id="GO:0003700">
    <property type="term" value="F:DNA-binding transcription factor activity"/>
    <property type="evidence" value="ECO:0007669"/>
    <property type="project" value="TreeGrafter"/>
</dbReference>
<dbReference type="EMBL" id="VIWT01000001">
    <property type="protein sequence ID" value="TWF96956.1"/>
    <property type="molecule type" value="Genomic_DNA"/>
</dbReference>
<dbReference type="InterPro" id="IPR036271">
    <property type="entry name" value="Tet_transcr_reg_TetR-rel_C_sf"/>
</dbReference>
<dbReference type="PANTHER" id="PTHR30055">
    <property type="entry name" value="HTH-TYPE TRANSCRIPTIONAL REGULATOR RUTR"/>
    <property type="match status" value="1"/>
</dbReference>
<keyword evidence="1" id="KW-0805">Transcription regulation</keyword>
<gene>
    <name evidence="6" type="ORF">FHX73_11730</name>
</gene>
<dbReference type="PRINTS" id="PR00455">
    <property type="entry name" value="HTHTETR"/>
</dbReference>
<evidence type="ECO:0000313" key="6">
    <source>
        <dbReference type="EMBL" id="TWF96956.1"/>
    </source>
</evidence>
<dbReference type="OrthoDB" id="3869819at2"/>
<dbReference type="InterPro" id="IPR001647">
    <property type="entry name" value="HTH_TetR"/>
</dbReference>
<dbReference type="RefSeq" id="WP_145903242.1">
    <property type="nucleotide sequence ID" value="NZ_BAAAMZ010000034.1"/>
</dbReference>
<feature type="DNA-binding region" description="H-T-H motif" evidence="4">
    <location>
        <begin position="32"/>
        <end position="51"/>
    </location>
</feature>
<dbReference type="PROSITE" id="PS50977">
    <property type="entry name" value="HTH_TETR_2"/>
    <property type="match status" value="1"/>
</dbReference>
<dbReference type="SUPFAM" id="SSF46689">
    <property type="entry name" value="Homeodomain-like"/>
    <property type="match status" value="1"/>
</dbReference>
<dbReference type="Gene3D" id="1.10.357.10">
    <property type="entry name" value="Tetracycline Repressor, domain 2"/>
    <property type="match status" value="1"/>
</dbReference>
<evidence type="ECO:0000259" key="5">
    <source>
        <dbReference type="PROSITE" id="PS50977"/>
    </source>
</evidence>
<dbReference type="AlphaFoldDB" id="A0A561UC83"/>
<organism evidence="6 7">
    <name type="scientific">Kitasatospora viridis</name>
    <dbReference type="NCBI Taxonomy" id="281105"/>
    <lineage>
        <taxon>Bacteria</taxon>
        <taxon>Bacillati</taxon>
        <taxon>Actinomycetota</taxon>
        <taxon>Actinomycetes</taxon>
        <taxon>Kitasatosporales</taxon>
        <taxon>Streptomycetaceae</taxon>
        <taxon>Kitasatospora</taxon>
    </lineage>
</organism>
<evidence type="ECO:0000256" key="4">
    <source>
        <dbReference type="PROSITE-ProRule" id="PRU00335"/>
    </source>
</evidence>
<keyword evidence="7" id="KW-1185">Reference proteome</keyword>
<dbReference type="InterPro" id="IPR050109">
    <property type="entry name" value="HTH-type_TetR-like_transc_reg"/>
</dbReference>
<keyword evidence="2 4" id="KW-0238">DNA-binding</keyword>
<reference evidence="6 7" key="1">
    <citation type="submission" date="2019-06" db="EMBL/GenBank/DDBJ databases">
        <title>Sequencing the genomes of 1000 actinobacteria strains.</title>
        <authorList>
            <person name="Klenk H.-P."/>
        </authorList>
    </citation>
    <scope>NUCLEOTIDE SEQUENCE [LARGE SCALE GENOMIC DNA]</scope>
    <source>
        <strain evidence="6 7">DSM 44826</strain>
    </source>
</reference>
<feature type="domain" description="HTH tetR-type" evidence="5">
    <location>
        <begin position="10"/>
        <end position="69"/>
    </location>
</feature>
<dbReference type="InterPro" id="IPR009057">
    <property type="entry name" value="Homeodomain-like_sf"/>
</dbReference>
<keyword evidence="3" id="KW-0804">Transcription</keyword>
<dbReference type="Pfam" id="PF00440">
    <property type="entry name" value="TetR_N"/>
    <property type="match status" value="1"/>
</dbReference>
<sequence length="188" mass="19817">MTTPPPPPRDQVAVLILDRAAALLAEPGTAAGMTDIARAAGVGRATLYRYYPSRQALLDALADAAVDDLGDRLEAAGLAHLPVRDAIARVCHAFVTTGAKYIALRHTGHKPADPTATDRRIGTPLRALVRRGITDGTLRGDQEPDITLTFFAALLEAGLTLTPHLGPARAAATVTTQFLDGASPRRRS</sequence>
<dbReference type="SUPFAM" id="SSF48498">
    <property type="entry name" value="Tetracyclin repressor-like, C-terminal domain"/>
    <property type="match status" value="1"/>
</dbReference>
<name>A0A561UC83_9ACTN</name>
<accession>A0A561UC83</accession>
<evidence type="ECO:0000313" key="7">
    <source>
        <dbReference type="Proteomes" id="UP000317940"/>
    </source>
</evidence>
<dbReference type="Proteomes" id="UP000317940">
    <property type="component" value="Unassembled WGS sequence"/>
</dbReference>
<proteinExistence type="predicted"/>
<evidence type="ECO:0000256" key="1">
    <source>
        <dbReference type="ARBA" id="ARBA00023015"/>
    </source>
</evidence>
<comment type="caution">
    <text evidence="6">The sequence shown here is derived from an EMBL/GenBank/DDBJ whole genome shotgun (WGS) entry which is preliminary data.</text>
</comment>
<protein>
    <submittedName>
        <fullName evidence="6">TetR family transcriptional regulator</fullName>
    </submittedName>
</protein>
<evidence type="ECO:0000256" key="3">
    <source>
        <dbReference type="ARBA" id="ARBA00023163"/>
    </source>
</evidence>
<evidence type="ECO:0000256" key="2">
    <source>
        <dbReference type="ARBA" id="ARBA00023125"/>
    </source>
</evidence>
<dbReference type="PANTHER" id="PTHR30055:SF234">
    <property type="entry name" value="HTH-TYPE TRANSCRIPTIONAL REGULATOR BETI"/>
    <property type="match status" value="1"/>
</dbReference>